<feature type="transmembrane region" description="Helical" evidence="1">
    <location>
        <begin position="108"/>
        <end position="131"/>
    </location>
</feature>
<dbReference type="InterPro" id="IPR046513">
    <property type="entry name" value="DUF6691"/>
</dbReference>
<feature type="transmembrane region" description="Helical" evidence="1">
    <location>
        <begin position="44"/>
        <end position="62"/>
    </location>
</feature>
<evidence type="ECO:0000313" key="2">
    <source>
        <dbReference type="EMBL" id="MBX7458408.1"/>
    </source>
</evidence>
<evidence type="ECO:0000313" key="3">
    <source>
        <dbReference type="Proteomes" id="UP000783253"/>
    </source>
</evidence>
<comment type="caution">
    <text evidence="2">The sequence shown here is derived from an EMBL/GenBank/DDBJ whole genome shotgun (WGS) entry which is preliminary data.</text>
</comment>
<dbReference type="RefSeq" id="WP_221573825.1">
    <property type="nucleotide sequence ID" value="NZ_JAIGNK010000003.1"/>
</dbReference>
<keyword evidence="1" id="KW-0812">Transmembrane</keyword>
<gene>
    <name evidence="2" type="ORF">K3152_09135</name>
</gene>
<sequence>MIARILVPAASGTLFGAGLALGGMTNPARVRGFLDLFGDWDPTLAFVMGGAVLVMIIAWRFIPKMAHPLFASGFSLPDRSDLTPQLLIGASLFGIGWGLAGLCPGPGFAILFVAPAQALVFIAALLAGMVVHRLLFDK</sequence>
<keyword evidence="1" id="KW-0472">Membrane</keyword>
<name>A0ABS7J4P9_9SPHN</name>
<keyword evidence="3" id="KW-1185">Reference proteome</keyword>
<dbReference type="Pfam" id="PF20398">
    <property type="entry name" value="DUF6691"/>
    <property type="match status" value="1"/>
</dbReference>
<accession>A0ABS7J4P9</accession>
<dbReference type="EMBL" id="JAIGNK010000003">
    <property type="protein sequence ID" value="MBX7458408.1"/>
    <property type="molecule type" value="Genomic_DNA"/>
</dbReference>
<evidence type="ECO:0000256" key="1">
    <source>
        <dbReference type="SAM" id="Phobius"/>
    </source>
</evidence>
<keyword evidence="1" id="KW-1133">Transmembrane helix</keyword>
<feature type="transmembrane region" description="Helical" evidence="1">
    <location>
        <begin position="82"/>
        <end position="102"/>
    </location>
</feature>
<protein>
    <submittedName>
        <fullName evidence="2">YeeE/YedE family protein</fullName>
    </submittedName>
</protein>
<organism evidence="2 3">
    <name type="scientific">Qipengyuania polymorpha</name>
    <dbReference type="NCBI Taxonomy" id="2867234"/>
    <lineage>
        <taxon>Bacteria</taxon>
        <taxon>Pseudomonadati</taxon>
        <taxon>Pseudomonadota</taxon>
        <taxon>Alphaproteobacteria</taxon>
        <taxon>Sphingomonadales</taxon>
        <taxon>Erythrobacteraceae</taxon>
        <taxon>Qipengyuania</taxon>
    </lineage>
</organism>
<reference evidence="2 3" key="1">
    <citation type="submission" date="2021-08" db="EMBL/GenBank/DDBJ databases">
        <title>Comparative Genomics Analysis of the Genus Qipengyuania Reveals Extensive Genetic Diversity and Metabolic Versatility, Including the Description of Fifteen Novel Species.</title>
        <authorList>
            <person name="Liu Y."/>
        </authorList>
    </citation>
    <scope>NUCLEOTIDE SEQUENCE [LARGE SCALE GENOMIC DNA]</scope>
    <source>
        <strain evidence="2 3">1NDH17</strain>
    </source>
</reference>
<proteinExistence type="predicted"/>
<dbReference type="Proteomes" id="UP000783253">
    <property type="component" value="Unassembled WGS sequence"/>
</dbReference>